<keyword evidence="2" id="KW-0472">Membrane</keyword>
<accession>A0A7W8Z9U0</accession>
<evidence type="ECO:0000256" key="2">
    <source>
        <dbReference type="SAM" id="Phobius"/>
    </source>
</evidence>
<feature type="transmembrane region" description="Helical" evidence="2">
    <location>
        <begin position="446"/>
        <end position="466"/>
    </location>
</feature>
<feature type="transmembrane region" description="Helical" evidence="2">
    <location>
        <begin position="219"/>
        <end position="237"/>
    </location>
</feature>
<dbReference type="EMBL" id="JACHBR010000002">
    <property type="protein sequence ID" value="MBB5629970.1"/>
    <property type="molecule type" value="Genomic_DNA"/>
</dbReference>
<dbReference type="RefSeq" id="WP_184616500.1">
    <property type="nucleotide sequence ID" value="NZ_BOOS01000040.1"/>
</dbReference>
<feature type="transmembrane region" description="Helical" evidence="2">
    <location>
        <begin position="342"/>
        <end position="361"/>
    </location>
</feature>
<evidence type="ECO:0000313" key="3">
    <source>
        <dbReference type="EMBL" id="MBB5629970.1"/>
    </source>
</evidence>
<protein>
    <recommendedName>
        <fullName evidence="5">MFS transporter</fullName>
    </recommendedName>
</protein>
<feature type="transmembrane region" description="Helical" evidence="2">
    <location>
        <begin position="93"/>
        <end position="112"/>
    </location>
</feature>
<gene>
    <name evidence="3" type="ORF">BJ981_005734</name>
</gene>
<organism evidence="3 4">
    <name type="scientific">Sphaerisporangium krabiense</name>
    <dbReference type="NCBI Taxonomy" id="763782"/>
    <lineage>
        <taxon>Bacteria</taxon>
        <taxon>Bacillati</taxon>
        <taxon>Actinomycetota</taxon>
        <taxon>Actinomycetes</taxon>
        <taxon>Streptosporangiales</taxon>
        <taxon>Streptosporangiaceae</taxon>
        <taxon>Sphaerisporangium</taxon>
    </lineage>
</organism>
<feature type="region of interest" description="Disordered" evidence="1">
    <location>
        <begin position="479"/>
        <end position="571"/>
    </location>
</feature>
<dbReference type="AlphaFoldDB" id="A0A7W8Z9U0"/>
<comment type="caution">
    <text evidence="3">The sequence shown here is derived from an EMBL/GenBank/DDBJ whole genome shotgun (WGS) entry which is preliminary data.</text>
</comment>
<feature type="transmembrane region" description="Helical" evidence="2">
    <location>
        <begin position="22"/>
        <end position="43"/>
    </location>
</feature>
<feature type="transmembrane region" description="Helical" evidence="2">
    <location>
        <begin position="395"/>
        <end position="417"/>
    </location>
</feature>
<proteinExistence type="predicted"/>
<evidence type="ECO:0000313" key="4">
    <source>
        <dbReference type="Proteomes" id="UP000588112"/>
    </source>
</evidence>
<feature type="transmembrane region" description="Helical" evidence="2">
    <location>
        <begin position="185"/>
        <end position="207"/>
    </location>
</feature>
<keyword evidence="2" id="KW-0812">Transmembrane</keyword>
<feature type="transmembrane region" description="Helical" evidence="2">
    <location>
        <begin position="243"/>
        <end position="263"/>
    </location>
</feature>
<name>A0A7W8Z9U0_9ACTN</name>
<dbReference type="Proteomes" id="UP000588112">
    <property type="component" value="Unassembled WGS sequence"/>
</dbReference>
<feature type="transmembrane region" description="Helical" evidence="2">
    <location>
        <begin position="309"/>
        <end position="330"/>
    </location>
</feature>
<evidence type="ECO:0000256" key="1">
    <source>
        <dbReference type="SAM" id="MobiDB-lite"/>
    </source>
</evidence>
<keyword evidence="4" id="KW-1185">Reference proteome</keyword>
<feature type="transmembrane region" description="Helical" evidence="2">
    <location>
        <begin position="63"/>
        <end position="86"/>
    </location>
</feature>
<reference evidence="3 4" key="1">
    <citation type="submission" date="2020-08" db="EMBL/GenBank/DDBJ databases">
        <title>Sequencing the genomes of 1000 actinobacteria strains.</title>
        <authorList>
            <person name="Klenk H.-P."/>
        </authorList>
    </citation>
    <scope>NUCLEOTIDE SEQUENCE [LARGE SCALE GENOMIC DNA]</scope>
    <source>
        <strain evidence="3 4">DSM 45790</strain>
    </source>
</reference>
<feature type="transmembrane region" description="Helical" evidence="2">
    <location>
        <begin position="118"/>
        <end position="139"/>
    </location>
</feature>
<feature type="compositionally biased region" description="Low complexity" evidence="1">
    <location>
        <begin position="503"/>
        <end position="513"/>
    </location>
</feature>
<evidence type="ECO:0008006" key="5">
    <source>
        <dbReference type="Google" id="ProtNLM"/>
    </source>
</evidence>
<feature type="transmembrane region" description="Helical" evidence="2">
    <location>
        <begin position="275"/>
        <end position="297"/>
    </location>
</feature>
<feature type="transmembrane region" description="Helical" evidence="2">
    <location>
        <begin position="151"/>
        <end position="173"/>
    </location>
</feature>
<feature type="transmembrane region" description="Helical" evidence="2">
    <location>
        <begin position="367"/>
        <end position="388"/>
    </location>
</feature>
<sequence>MAVPPIQATGLTALGRVNRIPLVLDVIVGLLTAVALPLAMVAVPNTISVVSALLPPDIAGVGVLRAHGLALPVMLCVVPLTAAALGRFSPAPVLLAGLVLLGVADVAGGYAGSAVAVGVLRALHGAAAGMLVPATLAACRGRSASSRGVLVSVWAAALAGALLTAQALALWPLDQVTSWRVTLQPYPMLTGVALALAAAYFAISRLTGEDARTAEDGRSVRVLFTLGPSAGVALLALGTTFGWPPWSIVVAAAVAVAVLLTPACAGRAGGPAGRALAFVMVAVGLVVLPTAAQVTYVELGGLGGPGLSGLWAPFGLAVLLVLATCFVPRVAGRFGEVPASKLAAGGLVAMVAGLCAIRLLVPAPSGMPLLVPFVLLAGGAAVAVASAVRAVPLSTALSALSLCLPAVLSGFLLGTGIQVERLHALSTSGEVTSQAMADGFVEALHVWALVAGFAVVVILVLGAVLATRSADRALGDVPADAVTDVPPRGMEDGADEGGHDRAAAGAATDAATGAAGGSAGPEEAGRAAGEEDAGGGPETSMIPVVPAPTRSPEAGGGEDGREGDGEGSAGR</sequence>
<keyword evidence="2" id="KW-1133">Transmembrane helix</keyword>